<accession>A0A0J8GWC5</accession>
<evidence type="ECO:0000256" key="1">
    <source>
        <dbReference type="SAM" id="Phobius"/>
    </source>
</evidence>
<keyword evidence="4" id="KW-1185">Reference proteome</keyword>
<protein>
    <recommendedName>
        <fullName evidence="2">Mce/MlaD domain-containing protein</fullName>
    </recommendedName>
</protein>
<dbReference type="STRING" id="1513271.XM47_07780"/>
<dbReference type="InterPro" id="IPR003399">
    <property type="entry name" value="Mce/MlaD"/>
</dbReference>
<reference evidence="3 4" key="1">
    <citation type="submission" date="2015-04" db="EMBL/GenBank/DDBJ databases">
        <title>Draft Genome Sequence of the Novel Agar-Digesting Marine Bacterium Q1.</title>
        <authorList>
            <person name="Li Y."/>
            <person name="Li D."/>
            <person name="Chen G."/>
            <person name="Du Z."/>
        </authorList>
    </citation>
    <scope>NUCLEOTIDE SEQUENCE [LARGE SCALE GENOMIC DNA]</scope>
    <source>
        <strain evidence="3 4">Q1</strain>
    </source>
</reference>
<keyword evidence="1" id="KW-1133">Transmembrane helix</keyword>
<dbReference type="PANTHER" id="PTHR33371">
    <property type="entry name" value="INTERMEMBRANE PHOSPHOLIPID TRANSPORT SYSTEM BINDING PROTEIN MLAD-RELATED"/>
    <property type="match status" value="1"/>
</dbReference>
<feature type="transmembrane region" description="Helical" evidence="1">
    <location>
        <begin position="17"/>
        <end position="35"/>
    </location>
</feature>
<dbReference type="Proteomes" id="UP000037600">
    <property type="component" value="Unassembled WGS sequence"/>
</dbReference>
<dbReference type="OrthoDB" id="6379390at2"/>
<feature type="domain" description="Mce/MlaD" evidence="2">
    <location>
        <begin position="49"/>
        <end position="111"/>
    </location>
</feature>
<comment type="caution">
    <text evidence="3">The sequence shown here is derived from an EMBL/GenBank/DDBJ whole genome shotgun (WGS) entry which is preliminary data.</text>
</comment>
<proteinExistence type="predicted"/>
<name>A0A0J8GWC5_9ALTE</name>
<gene>
    <name evidence="3" type="ORF">XM47_07780</name>
</gene>
<evidence type="ECO:0000313" key="3">
    <source>
        <dbReference type="EMBL" id="KMT65589.1"/>
    </source>
</evidence>
<evidence type="ECO:0000313" key="4">
    <source>
        <dbReference type="Proteomes" id="UP000037600"/>
    </source>
</evidence>
<keyword evidence="1" id="KW-0472">Membrane</keyword>
<keyword evidence="1" id="KW-0812">Transmembrane</keyword>
<dbReference type="AlphaFoldDB" id="A0A0J8GWC5"/>
<dbReference type="RefSeq" id="WP_048691379.1">
    <property type="nucleotide sequence ID" value="NZ_KQ130487.1"/>
</dbReference>
<dbReference type="PANTHER" id="PTHR33371:SF4">
    <property type="entry name" value="INTERMEMBRANE PHOSPHOLIPID TRANSPORT SYSTEM BINDING PROTEIN MLAD"/>
    <property type="match status" value="1"/>
</dbReference>
<dbReference type="Pfam" id="PF02470">
    <property type="entry name" value="MlaD"/>
    <property type="match status" value="1"/>
</dbReference>
<sequence length="324" mass="36011">MSFAKPQSFESKFQDKVLGAVIIIAAGLILYALYLSQLVNTQTKDDFKLKAHLTQTYGIEVNSSVSLSGVLIGYVSDLTLTNNAQVEITLNLDSDYQKFYREGSYLKIDSQLGLSTVLSGSNLIFVTAQQSTKTLSPNSKISIEEPKSVNDLLEEWKVEEIANKAISVVDSLEKVTAKISQNQNSIEQIILNVETLSDNLIISSQLIPEMIENTKEPLTNLSAAGLTISDTLNQIQPKLNTSLTEISLLTKELRQTNTNLQPAIMELPSLIYNIEDTLSSSQKLMHTLDNHWLIRDESQKNSRVEFPIPAFDDTLYINQAPPNN</sequence>
<dbReference type="InterPro" id="IPR052336">
    <property type="entry name" value="MlaD_Phospholipid_Transporter"/>
</dbReference>
<dbReference type="EMBL" id="LAZL01000010">
    <property type="protein sequence ID" value="KMT65589.1"/>
    <property type="molecule type" value="Genomic_DNA"/>
</dbReference>
<evidence type="ECO:0000259" key="2">
    <source>
        <dbReference type="Pfam" id="PF02470"/>
    </source>
</evidence>
<organism evidence="3 4">
    <name type="scientific">Catenovulum maritimum</name>
    <dbReference type="NCBI Taxonomy" id="1513271"/>
    <lineage>
        <taxon>Bacteria</taxon>
        <taxon>Pseudomonadati</taxon>
        <taxon>Pseudomonadota</taxon>
        <taxon>Gammaproteobacteria</taxon>
        <taxon>Alteromonadales</taxon>
        <taxon>Alteromonadaceae</taxon>
        <taxon>Catenovulum</taxon>
    </lineage>
</organism>